<evidence type="ECO:0000313" key="1">
    <source>
        <dbReference type="EMBL" id="MDE1464769.1"/>
    </source>
</evidence>
<sequence>MLEIISHQNREECQTFFESYFCNKNKNVLFIGTLGFNSACLHFPKLISSINKFLPPKYIFLNEIRPEVSPVLNQTASRNKARLEELINHGALSFPELQIVADDTANVAGRNAIRILGNLMNGSSYTDVIVDATTMSRGVCFPVVKYVFEQKKKVSSMDVHVVIAEDQGFPLNVSSMSSDSAEYMHGFQKDMETDGATQSIKLWLPQLSEDNLSSLRKIHSKIHAEEVAPILPFPSSNPRRADDLLIKFHEPIVKEWDTNLLDFIYAHESDPTDVFESIKRIEKGRTEALKSYPEHPTRMILSPTGRKIGSLGMLFAAIDLDLPVMYTETMGYQCTAQDVPDIPISEPIKMWHNWLVEKPNA</sequence>
<keyword evidence="2" id="KW-1185">Reference proteome</keyword>
<gene>
    <name evidence="1" type="ORF">ORQ98_22675</name>
</gene>
<name>A0ABT5UEG0_9GAMM</name>
<organism evidence="1 2">
    <name type="scientific">Spartinivicinus poritis</name>
    <dbReference type="NCBI Taxonomy" id="2994640"/>
    <lineage>
        <taxon>Bacteria</taxon>
        <taxon>Pseudomonadati</taxon>
        <taxon>Pseudomonadota</taxon>
        <taxon>Gammaproteobacteria</taxon>
        <taxon>Oceanospirillales</taxon>
        <taxon>Zooshikellaceae</taxon>
        <taxon>Spartinivicinus</taxon>
    </lineage>
</organism>
<comment type="caution">
    <text evidence="1">The sequence shown here is derived from an EMBL/GenBank/DDBJ whole genome shotgun (WGS) entry which is preliminary data.</text>
</comment>
<accession>A0ABT5UEG0</accession>
<dbReference type="EMBL" id="JAPMOU010000042">
    <property type="protein sequence ID" value="MDE1464769.1"/>
    <property type="molecule type" value="Genomic_DNA"/>
</dbReference>
<dbReference type="RefSeq" id="WP_274691077.1">
    <property type="nucleotide sequence ID" value="NZ_JAPMOU010000042.1"/>
</dbReference>
<evidence type="ECO:0000313" key="2">
    <source>
        <dbReference type="Proteomes" id="UP001528823"/>
    </source>
</evidence>
<proteinExistence type="predicted"/>
<dbReference type="Proteomes" id="UP001528823">
    <property type="component" value="Unassembled WGS sequence"/>
</dbReference>
<protein>
    <submittedName>
        <fullName evidence="1">Uncharacterized protein</fullName>
    </submittedName>
</protein>
<reference evidence="1 2" key="1">
    <citation type="submission" date="2022-11" db="EMBL/GenBank/DDBJ databases">
        <title>Spartinivicinus poritis sp. nov., isolated from scleractinian coral Porites lutea.</title>
        <authorList>
            <person name="Zhang G."/>
            <person name="Cai L."/>
            <person name="Wei Q."/>
        </authorList>
    </citation>
    <scope>NUCLEOTIDE SEQUENCE [LARGE SCALE GENOMIC DNA]</scope>
    <source>
        <strain evidence="1 2">A2-2</strain>
    </source>
</reference>